<protein>
    <recommendedName>
        <fullName evidence="4">Secreted protein</fullName>
    </recommendedName>
</protein>
<keyword evidence="1" id="KW-0732">Signal</keyword>
<sequence>MKRKALTRLAAVLLCLALPLTAPTPAAAAGTKTYKVAAASISGKKMRLYWGITVCKRTDITECRSHTTRHTTAEHTARVRVPAGWQLTVELVAFNNRKFRARVHTGRKKILDRRSSRGSMDGHDYQYLGHVFKN</sequence>
<organism evidence="2 3">
    <name type="scientific">Actinocorallia libanotica</name>
    <dbReference type="NCBI Taxonomy" id="46162"/>
    <lineage>
        <taxon>Bacteria</taxon>
        <taxon>Bacillati</taxon>
        <taxon>Actinomycetota</taxon>
        <taxon>Actinomycetes</taxon>
        <taxon>Streptosporangiales</taxon>
        <taxon>Thermomonosporaceae</taxon>
        <taxon>Actinocorallia</taxon>
    </lineage>
</organism>
<evidence type="ECO:0000313" key="2">
    <source>
        <dbReference type="EMBL" id="GAA0946306.1"/>
    </source>
</evidence>
<comment type="caution">
    <text evidence="2">The sequence shown here is derived from an EMBL/GenBank/DDBJ whole genome shotgun (WGS) entry which is preliminary data.</text>
</comment>
<name>A0ABN1QRJ1_9ACTN</name>
<reference evidence="2 3" key="1">
    <citation type="journal article" date="2019" name="Int. J. Syst. Evol. Microbiol.">
        <title>The Global Catalogue of Microorganisms (GCM) 10K type strain sequencing project: providing services to taxonomists for standard genome sequencing and annotation.</title>
        <authorList>
            <consortium name="The Broad Institute Genomics Platform"/>
            <consortium name="The Broad Institute Genome Sequencing Center for Infectious Disease"/>
            <person name="Wu L."/>
            <person name="Ma J."/>
        </authorList>
    </citation>
    <scope>NUCLEOTIDE SEQUENCE [LARGE SCALE GENOMIC DNA]</scope>
    <source>
        <strain evidence="2 3">JCM 10696</strain>
    </source>
</reference>
<keyword evidence="3" id="KW-1185">Reference proteome</keyword>
<feature type="signal peptide" evidence="1">
    <location>
        <begin position="1"/>
        <end position="28"/>
    </location>
</feature>
<proteinExistence type="predicted"/>
<dbReference type="RefSeq" id="WP_344239283.1">
    <property type="nucleotide sequence ID" value="NZ_BAAAHH010000006.1"/>
</dbReference>
<dbReference type="EMBL" id="BAAAHH010000006">
    <property type="protein sequence ID" value="GAA0946306.1"/>
    <property type="molecule type" value="Genomic_DNA"/>
</dbReference>
<dbReference type="Proteomes" id="UP001500665">
    <property type="component" value="Unassembled WGS sequence"/>
</dbReference>
<evidence type="ECO:0000313" key="3">
    <source>
        <dbReference type="Proteomes" id="UP001500665"/>
    </source>
</evidence>
<accession>A0ABN1QRJ1</accession>
<gene>
    <name evidence="2" type="ORF">GCM10009550_20840</name>
</gene>
<evidence type="ECO:0000256" key="1">
    <source>
        <dbReference type="SAM" id="SignalP"/>
    </source>
</evidence>
<evidence type="ECO:0008006" key="4">
    <source>
        <dbReference type="Google" id="ProtNLM"/>
    </source>
</evidence>
<feature type="chain" id="PRO_5047159398" description="Secreted protein" evidence="1">
    <location>
        <begin position="29"/>
        <end position="134"/>
    </location>
</feature>